<reference evidence="3 4" key="1">
    <citation type="submission" date="2024-04" db="EMBL/GenBank/DDBJ databases">
        <authorList>
            <person name="Fracassetti M."/>
        </authorList>
    </citation>
    <scope>NUCLEOTIDE SEQUENCE [LARGE SCALE GENOMIC DNA]</scope>
</reference>
<evidence type="ECO:0000313" key="4">
    <source>
        <dbReference type="Proteomes" id="UP001497516"/>
    </source>
</evidence>
<proteinExistence type="predicted"/>
<accession>A0AAV2EKF1</accession>
<evidence type="ECO:0000256" key="1">
    <source>
        <dbReference type="SAM" id="MobiDB-lite"/>
    </source>
</evidence>
<dbReference type="EMBL" id="OZ034817">
    <property type="protein sequence ID" value="CAL1386033.1"/>
    <property type="molecule type" value="Genomic_DNA"/>
</dbReference>
<keyword evidence="2" id="KW-0472">Membrane</keyword>
<evidence type="ECO:0000256" key="2">
    <source>
        <dbReference type="SAM" id="Phobius"/>
    </source>
</evidence>
<keyword evidence="2" id="KW-0812">Transmembrane</keyword>
<feature type="transmembrane region" description="Helical" evidence="2">
    <location>
        <begin position="47"/>
        <end position="69"/>
    </location>
</feature>
<sequence length="87" mass="9497">MASTRNHDGGPTTEEPMISGPTSTIAATIIRAAVQPPPHPSKPSAAIGIYIGILCVIIVVVYRMNLVVIRTVRTYYIEMKEEAEFKI</sequence>
<keyword evidence="2" id="KW-1133">Transmembrane helix</keyword>
<dbReference type="AlphaFoldDB" id="A0AAV2EKF1"/>
<keyword evidence="4" id="KW-1185">Reference proteome</keyword>
<name>A0AAV2EKF1_9ROSI</name>
<evidence type="ECO:0000313" key="3">
    <source>
        <dbReference type="EMBL" id="CAL1386033.1"/>
    </source>
</evidence>
<organism evidence="3 4">
    <name type="scientific">Linum trigynum</name>
    <dbReference type="NCBI Taxonomy" id="586398"/>
    <lineage>
        <taxon>Eukaryota</taxon>
        <taxon>Viridiplantae</taxon>
        <taxon>Streptophyta</taxon>
        <taxon>Embryophyta</taxon>
        <taxon>Tracheophyta</taxon>
        <taxon>Spermatophyta</taxon>
        <taxon>Magnoliopsida</taxon>
        <taxon>eudicotyledons</taxon>
        <taxon>Gunneridae</taxon>
        <taxon>Pentapetalae</taxon>
        <taxon>rosids</taxon>
        <taxon>fabids</taxon>
        <taxon>Malpighiales</taxon>
        <taxon>Linaceae</taxon>
        <taxon>Linum</taxon>
    </lineage>
</organism>
<gene>
    <name evidence="3" type="ORF">LTRI10_LOCUS27123</name>
</gene>
<protein>
    <submittedName>
        <fullName evidence="3">Uncharacterized protein</fullName>
    </submittedName>
</protein>
<feature type="region of interest" description="Disordered" evidence="1">
    <location>
        <begin position="1"/>
        <end position="20"/>
    </location>
</feature>
<dbReference type="Proteomes" id="UP001497516">
    <property type="component" value="Chromosome 4"/>
</dbReference>